<dbReference type="InterPro" id="IPR050147">
    <property type="entry name" value="Ser/Thr_Dehydratase"/>
</dbReference>
<dbReference type="GO" id="GO:0006567">
    <property type="term" value="P:L-threonine catabolic process"/>
    <property type="evidence" value="ECO:0007669"/>
    <property type="project" value="InterPro"/>
</dbReference>
<evidence type="ECO:0000313" key="10">
    <source>
        <dbReference type="EMBL" id="CAA9234950.1"/>
    </source>
</evidence>
<evidence type="ECO:0000256" key="6">
    <source>
        <dbReference type="ARBA" id="ARBA00023239"/>
    </source>
</evidence>
<name>A0A6J4HWP2_9ACTN</name>
<dbReference type="FunFam" id="3.40.50.1100:FF:000005">
    <property type="entry name" value="Threonine dehydratase catabolic"/>
    <property type="match status" value="1"/>
</dbReference>
<dbReference type="GO" id="GO:0004794">
    <property type="term" value="F:threonine deaminase activity"/>
    <property type="evidence" value="ECO:0007669"/>
    <property type="project" value="UniProtKB-EC"/>
</dbReference>
<dbReference type="Gene3D" id="3.30.70.260">
    <property type="match status" value="1"/>
</dbReference>
<comment type="function">
    <text evidence="7">Catalyzes the anaerobic formation of alpha-ketobutyrate and ammonia from threonine in a two-step reaction. The first step involved a dehydration of threonine and a production of enamine intermediates (aminocrotonate), which tautomerizes to its imine form (iminobutyrate). Both intermediates are unstable and short-lived. The second step is the nonenzymatic hydrolysis of the enamine/imine intermediates to form 2-ketobutyrate and free ammonia. In the low water environment of the cell, the second step is accelerated by RidA.</text>
</comment>
<dbReference type="GO" id="GO:0003941">
    <property type="term" value="F:L-serine ammonia-lyase activity"/>
    <property type="evidence" value="ECO:0007669"/>
    <property type="project" value="TreeGrafter"/>
</dbReference>
<evidence type="ECO:0000256" key="8">
    <source>
        <dbReference type="ARBA" id="ARBA00031427"/>
    </source>
</evidence>
<comment type="similarity">
    <text evidence="3">Belongs to the serine/threonine dehydratase family.</text>
</comment>
<dbReference type="SUPFAM" id="SSF53686">
    <property type="entry name" value="Tryptophan synthase beta subunit-like PLP-dependent enzymes"/>
    <property type="match status" value="1"/>
</dbReference>
<evidence type="ECO:0000256" key="5">
    <source>
        <dbReference type="ARBA" id="ARBA00022898"/>
    </source>
</evidence>
<dbReference type="PANTHER" id="PTHR48078">
    <property type="entry name" value="THREONINE DEHYDRATASE, MITOCHONDRIAL-RELATED"/>
    <property type="match status" value="1"/>
</dbReference>
<dbReference type="InterPro" id="IPR001926">
    <property type="entry name" value="TrpB-like_PALP"/>
</dbReference>
<dbReference type="InterPro" id="IPR002912">
    <property type="entry name" value="ACT_dom"/>
</dbReference>
<evidence type="ECO:0000256" key="2">
    <source>
        <dbReference type="ARBA" id="ARBA00001933"/>
    </source>
</evidence>
<comment type="catalytic activity">
    <reaction evidence="1">
        <text>L-threonine = 2-oxobutanoate + NH4(+)</text>
        <dbReference type="Rhea" id="RHEA:22108"/>
        <dbReference type="ChEBI" id="CHEBI:16763"/>
        <dbReference type="ChEBI" id="CHEBI:28938"/>
        <dbReference type="ChEBI" id="CHEBI:57926"/>
        <dbReference type="EC" id="4.3.1.19"/>
    </reaction>
</comment>
<proteinExistence type="inferred from homology"/>
<sequence length="398" mass="41130">MIRLADVVAARERVAAIVRPTPVRVSDSISRVAGRAVLFKPEHQQRTGSYKVRGAYNRISRLPEGVAVVAASAGNHAQGVAFAAGASGRQATIFMPVGASLPKIDATRGYGAEVRLIGGLVDDTLLAARDYAAESGAEFVPPFDDPHIIAGQGTVGLELADEAPDAEVVVVPIGGGGLLAGVATALAHVRPGTRIVGVEAEGAAAMQAALSARRPVVLERVATMADGIAVRCVSELTLAHALAYVDEVVTVTEEEISGALLLLLERAKAVVEPSGAVGLAAVLAGKVPGRGQACCILSGGNVDPLLLMKLIHHGLSVAGRYLVLRVVVADRPGQLARLTARLADLRLNVLDVEHHRVGSTVAFDQVEVLLTVETRGPAHASEIVTDLAADGTRVEVVS</sequence>
<dbReference type="EC" id="4.3.1.19" evidence="4"/>
<dbReference type="SUPFAM" id="SSF55021">
    <property type="entry name" value="ACT-like"/>
    <property type="match status" value="1"/>
</dbReference>
<accession>A0A6J4HWP2</accession>
<gene>
    <name evidence="10" type="ORF">AVDCRST_MAG76-1451</name>
</gene>
<feature type="domain" description="ACT" evidence="9">
    <location>
        <begin position="323"/>
        <end position="398"/>
    </location>
</feature>
<dbReference type="CDD" id="cd04886">
    <property type="entry name" value="ACT_ThrD-II-like"/>
    <property type="match status" value="1"/>
</dbReference>
<dbReference type="PROSITE" id="PS51671">
    <property type="entry name" value="ACT"/>
    <property type="match status" value="1"/>
</dbReference>
<dbReference type="GO" id="GO:0009097">
    <property type="term" value="P:isoleucine biosynthetic process"/>
    <property type="evidence" value="ECO:0007669"/>
    <property type="project" value="TreeGrafter"/>
</dbReference>
<dbReference type="InterPro" id="IPR036052">
    <property type="entry name" value="TrpB-like_PALP_sf"/>
</dbReference>
<dbReference type="FunFam" id="3.40.50.1100:FF:000007">
    <property type="entry name" value="L-threonine dehydratase catabolic TdcB"/>
    <property type="match status" value="1"/>
</dbReference>
<dbReference type="Pfam" id="PF00291">
    <property type="entry name" value="PALP"/>
    <property type="match status" value="1"/>
</dbReference>
<dbReference type="InterPro" id="IPR044561">
    <property type="entry name" value="ACT_ThrD-II-like"/>
</dbReference>
<dbReference type="CDD" id="cd01562">
    <property type="entry name" value="Thr-dehyd"/>
    <property type="match status" value="1"/>
</dbReference>
<keyword evidence="5" id="KW-0663">Pyridoxal phosphate</keyword>
<keyword evidence="6 10" id="KW-0456">Lyase</keyword>
<evidence type="ECO:0000256" key="3">
    <source>
        <dbReference type="ARBA" id="ARBA00010869"/>
    </source>
</evidence>
<comment type="cofactor">
    <cofactor evidence="2">
        <name>pyridoxal 5'-phosphate</name>
        <dbReference type="ChEBI" id="CHEBI:597326"/>
    </cofactor>
</comment>
<dbReference type="GO" id="GO:0006565">
    <property type="term" value="P:L-serine catabolic process"/>
    <property type="evidence" value="ECO:0007669"/>
    <property type="project" value="TreeGrafter"/>
</dbReference>
<evidence type="ECO:0000256" key="1">
    <source>
        <dbReference type="ARBA" id="ARBA00001274"/>
    </source>
</evidence>
<dbReference type="Pfam" id="PF01842">
    <property type="entry name" value="ACT"/>
    <property type="match status" value="1"/>
</dbReference>
<evidence type="ECO:0000256" key="7">
    <source>
        <dbReference type="ARBA" id="ARBA00025527"/>
    </source>
</evidence>
<dbReference type="NCBIfam" id="TIGR01127">
    <property type="entry name" value="ilvA_1Cterm"/>
    <property type="match status" value="1"/>
</dbReference>
<protein>
    <recommendedName>
        <fullName evidence="4">threonine ammonia-lyase</fullName>
        <ecNumber evidence="4">4.3.1.19</ecNumber>
    </recommendedName>
    <alternativeName>
        <fullName evidence="8">Threonine deaminase</fullName>
    </alternativeName>
</protein>
<dbReference type="InterPro" id="IPR005789">
    <property type="entry name" value="Thr_deHydtase_catblc"/>
</dbReference>
<dbReference type="Gene3D" id="3.40.50.1100">
    <property type="match status" value="2"/>
</dbReference>
<dbReference type="EMBL" id="CADCSZ010000087">
    <property type="protein sequence ID" value="CAA9234950.1"/>
    <property type="molecule type" value="Genomic_DNA"/>
</dbReference>
<dbReference type="InterPro" id="IPR045865">
    <property type="entry name" value="ACT-like_dom_sf"/>
</dbReference>
<dbReference type="PANTHER" id="PTHR48078:SF6">
    <property type="entry name" value="L-THREONINE DEHYDRATASE CATABOLIC TDCB"/>
    <property type="match status" value="1"/>
</dbReference>
<organism evidence="10">
    <name type="scientific">uncultured Acidimicrobiales bacterium</name>
    <dbReference type="NCBI Taxonomy" id="310071"/>
    <lineage>
        <taxon>Bacteria</taxon>
        <taxon>Bacillati</taxon>
        <taxon>Actinomycetota</taxon>
        <taxon>Acidimicrobiia</taxon>
        <taxon>Acidimicrobiales</taxon>
        <taxon>environmental samples</taxon>
    </lineage>
</organism>
<evidence type="ECO:0000256" key="4">
    <source>
        <dbReference type="ARBA" id="ARBA00012096"/>
    </source>
</evidence>
<reference evidence="10" key="1">
    <citation type="submission" date="2020-02" db="EMBL/GenBank/DDBJ databases">
        <authorList>
            <person name="Meier V. D."/>
        </authorList>
    </citation>
    <scope>NUCLEOTIDE SEQUENCE</scope>
    <source>
        <strain evidence="10">AVDCRST_MAG76</strain>
    </source>
</reference>
<evidence type="ECO:0000259" key="9">
    <source>
        <dbReference type="PROSITE" id="PS51671"/>
    </source>
</evidence>
<dbReference type="AlphaFoldDB" id="A0A6J4HWP2"/>